<dbReference type="SUPFAM" id="SSF47384">
    <property type="entry name" value="Homodimeric domain of signal transducing histidine kinase"/>
    <property type="match status" value="1"/>
</dbReference>
<dbReference type="Pfam" id="PF02518">
    <property type="entry name" value="HATPase_c"/>
    <property type="match status" value="1"/>
</dbReference>
<accession>A0A1G4TRL0</accession>
<dbReference type="EC" id="2.7.13.3" evidence="2"/>
<name>A0A1G4TRL0_9CAUL</name>
<dbReference type="InterPro" id="IPR004358">
    <property type="entry name" value="Sig_transdc_His_kin-like_C"/>
</dbReference>
<proteinExistence type="predicted"/>
<evidence type="ECO:0000256" key="5">
    <source>
        <dbReference type="ARBA" id="ARBA00022777"/>
    </source>
</evidence>
<evidence type="ECO:0000256" key="6">
    <source>
        <dbReference type="SAM" id="Phobius"/>
    </source>
</evidence>
<evidence type="ECO:0000256" key="2">
    <source>
        <dbReference type="ARBA" id="ARBA00012438"/>
    </source>
</evidence>
<evidence type="ECO:0000256" key="1">
    <source>
        <dbReference type="ARBA" id="ARBA00000085"/>
    </source>
</evidence>
<keyword evidence="4" id="KW-0808">Transferase</keyword>
<dbReference type="InterPro" id="IPR005467">
    <property type="entry name" value="His_kinase_dom"/>
</dbReference>
<evidence type="ECO:0000313" key="8">
    <source>
        <dbReference type="EMBL" id="SCW83907.1"/>
    </source>
</evidence>
<dbReference type="InterPro" id="IPR036890">
    <property type="entry name" value="HATPase_C_sf"/>
</dbReference>
<dbReference type="PANTHER" id="PTHR43047">
    <property type="entry name" value="TWO-COMPONENT HISTIDINE PROTEIN KINASE"/>
    <property type="match status" value="1"/>
</dbReference>
<dbReference type="PROSITE" id="PS50109">
    <property type="entry name" value="HIS_KIN"/>
    <property type="match status" value="1"/>
</dbReference>
<feature type="transmembrane region" description="Helical" evidence="6">
    <location>
        <begin position="88"/>
        <end position="121"/>
    </location>
</feature>
<dbReference type="RefSeq" id="WP_090650861.1">
    <property type="nucleotide sequence ID" value="NZ_CBCRYE010000009.1"/>
</dbReference>
<dbReference type="InterPro" id="IPR003661">
    <property type="entry name" value="HisK_dim/P_dom"/>
</dbReference>
<dbReference type="CDD" id="cd16922">
    <property type="entry name" value="HATPase_EvgS-ArcB-TorS-like"/>
    <property type="match status" value="1"/>
</dbReference>
<sequence>MSLKAYFQDEAPNATEGGAGLRLPGLRLSVVVWHLCWAGYTLFGLMGLLLLPASPLVIAALVAITVPGAACVILLSRDSQFMRQALMWVWAVGALLAVAFTGGISGPLAVWCILPLLAAVVLNQRTLITLGASLAFGITLFGIMISVWHGIRLPDEQEGFWLSVIANVSIVAGLGLAVLPALRMRSERASEAEEARDRLLKILTEQPGLLICLDGDGRVVAAYGEAPAGLDLKALLQLGVPASAHVPDRMGVKAAIETAVIEGRADIGFTPHAAMDHYVLLSLRRGLDGRVYGVMHDASLSHAHEASLEAARIEAESLNKGKTQFLASMSHELRTPLNAVIGFSDIMRLKMFGELPPKYAEYAQLIWESGQHVLDMINDVLDMSKIEAQKYELALESFDIREPVSAALRLIRGQAHEKAIDIISQMPEMPLLVSADKRAIKQICLNLLSNAVKFTPQGGDVRLSLSQREDVVDIVITDTGIGISAEDLSRIGQPYEQSGPAEQRAMGTGLGLSIVKAMAHLLGGSLTLSSTLGEGTTVTISLPVVQADEQPELPMPMPVNMGPVNMGPVNSRPVQPEPQSAVQSLEAFARAAQNAIHNPLEDISHTPESLSRFSDFVIRPPKS</sequence>
<feature type="transmembrane region" description="Helical" evidence="6">
    <location>
        <begin position="127"/>
        <end position="148"/>
    </location>
</feature>
<dbReference type="InterPro" id="IPR036097">
    <property type="entry name" value="HisK_dim/P_sf"/>
</dbReference>
<keyword evidence="9" id="KW-1185">Reference proteome</keyword>
<keyword evidence="6" id="KW-1133">Transmembrane helix</keyword>
<dbReference type="InterPro" id="IPR003594">
    <property type="entry name" value="HATPase_dom"/>
</dbReference>
<dbReference type="PANTHER" id="PTHR43047:SF72">
    <property type="entry name" value="OSMOSENSING HISTIDINE PROTEIN KINASE SLN1"/>
    <property type="match status" value="1"/>
</dbReference>
<gene>
    <name evidence="8" type="ORF">SAMN02927928_0117</name>
</gene>
<dbReference type="PRINTS" id="PR00344">
    <property type="entry name" value="BCTRLSENSOR"/>
</dbReference>
<dbReference type="Pfam" id="PF00512">
    <property type="entry name" value="HisKA"/>
    <property type="match status" value="1"/>
</dbReference>
<evidence type="ECO:0000256" key="3">
    <source>
        <dbReference type="ARBA" id="ARBA00022553"/>
    </source>
</evidence>
<dbReference type="Proteomes" id="UP000199150">
    <property type="component" value="Unassembled WGS sequence"/>
</dbReference>
<dbReference type="STRING" id="260084.SAMN02927928_0117"/>
<dbReference type="EMBL" id="FMTS01000011">
    <property type="protein sequence ID" value="SCW83907.1"/>
    <property type="molecule type" value="Genomic_DNA"/>
</dbReference>
<evidence type="ECO:0000259" key="7">
    <source>
        <dbReference type="PROSITE" id="PS50109"/>
    </source>
</evidence>
<feature type="transmembrane region" description="Helical" evidence="6">
    <location>
        <begin position="160"/>
        <end position="182"/>
    </location>
</feature>
<dbReference type="OrthoDB" id="9801651at2"/>
<dbReference type="SUPFAM" id="SSF55874">
    <property type="entry name" value="ATPase domain of HSP90 chaperone/DNA topoisomerase II/histidine kinase"/>
    <property type="match status" value="1"/>
</dbReference>
<dbReference type="GO" id="GO:0005886">
    <property type="term" value="C:plasma membrane"/>
    <property type="evidence" value="ECO:0007669"/>
    <property type="project" value="TreeGrafter"/>
</dbReference>
<evidence type="ECO:0000256" key="4">
    <source>
        <dbReference type="ARBA" id="ARBA00022679"/>
    </source>
</evidence>
<keyword evidence="3" id="KW-0597">Phosphoprotein</keyword>
<reference evidence="9" key="1">
    <citation type="submission" date="2016-10" db="EMBL/GenBank/DDBJ databases">
        <authorList>
            <person name="Varghese N."/>
            <person name="Submissions S."/>
        </authorList>
    </citation>
    <scope>NUCLEOTIDE SEQUENCE [LARGE SCALE GENOMIC DNA]</scope>
    <source>
        <strain evidence="9">CGMCC 1.3431</strain>
    </source>
</reference>
<dbReference type="Gene3D" id="1.10.287.130">
    <property type="match status" value="1"/>
</dbReference>
<feature type="transmembrane region" description="Helical" evidence="6">
    <location>
        <begin position="30"/>
        <end position="50"/>
    </location>
</feature>
<keyword evidence="5 8" id="KW-0418">Kinase</keyword>
<dbReference type="GO" id="GO:0000155">
    <property type="term" value="F:phosphorelay sensor kinase activity"/>
    <property type="evidence" value="ECO:0007669"/>
    <property type="project" value="InterPro"/>
</dbReference>
<dbReference type="CDD" id="cd00082">
    <property type="entry name" value="HisKA"/>
    <property type="match status" value="1"/>
</dbReference>
<protein>
    <recommendedName>
        <fullName evidence="2">histidine kinase</fullName>
        <ecNumber evidence="2">2.7.13.3</ecNumber>
    </recommendedName>
</protein>
<evidence type="ECO:0000313" key="9">
    <source>
        <dbReference type="Proteomes" id="UP000199150"/>
    </source>
</evidence>
<comment type="catalytic activity">
    <reaction evidence="1">
        <text>ATP + protein L-histidine = ADP + protein N-phospho-L-histidine.</text>
        <dbReference type="EC" id="2.7.13.3"/>
    </reaction>
</comment>
<keyword evidence="6" id="KW-0472">Membrane</keyword>
<feature type="domain" description="Histidine kinase" evidence="7">
    <location>
        <begin position="328"/>
        <end position="546"/>
    </location>
</feature>
<dbReference type="SMART" id="SM00387">
    <property type="entry name" value="HATPase_c"/>
    <property type="match status" value="1"/>
</dbReference>
<dbReference type="SMART" id="SM00388">
    <property type="entry name" value="HisKA"/>
    <property type="match status" value="1"/>
</dbReference>
<keyword evidence="6" id="KW-0812">Transmembrane</keyword>
<dbReference type="AlphaFoldDB" id="A0A1G4TRL0"/>
<dbReference type="GO" id="GO:0009927">
    <property type="term" value="F:histidine phosphotransfer kinase activity"/>
    <property type="evidence" value="ECO:0007669"/>
    <property type="project" value="TreeGrafter"/>
</dbReference>
<dbReference type="Gene3D" id="3.30.565.10">
    <property type="entry name" value="Histidine kinase-like ATPase, C-terminal domain"/>
    <property type="match status" value="1"/>
</dbReference>
<organism evidence="8 9">
    <name type="scientific">Asticcacaulis taihuensis</name>
    <dbReference type="NCBI Taxonomy" id="260084"/>
    <lineage>
        <taxon>Bacteria</taxon>
        <taxon>Pseudomonadati</taxon>
        <taxon>Pseudomonadota</taxon>
        <taxon>Alphaproteobacteria</taxon>
        <taxon>Caulobacterales</taxon>
        <taxon>Caulobacteraceae</taxon>
        <taxon>Asticcacaulis</taxon>
    </lineage>
</organism>
<feature type="transmembrane region" description="Helical" evidence="6">
    <location>
        <begin position="56"/>
        <end position="76"/>
    </location>
</feature>